<proteinExistence type="inferred from homology"/>
<dbReference type="Pfam" id="PF03091">
    <property type="entry name" value="CutA1"/>
    <property type="match status" value="1"/>
</dbReference>
<dbReference type="STRING" id="318479.A0A0N4U688"/>
<accession>A0A0N4U688</accession>
<dbReference type="InterPro" id="IPR011322">
    <property type="entry name" value="N-reg_PII-like_a/b"/>
</dbReference>
<dbReference type="EMBL" id="UYYG01001157">
    <property type="protein sequence ID" value="VDN56807.1"/>
    <property type="molecule type" value="Genomic_DNA"/>
</dbReference>
<dbReference type="GO" id="GO:0010038">
    <property type="term" value="P:response to metal ion"/>
    <property type="evidence" value="ECO:0007669"/>
    <property type="project" value="InterPro"/>
</dbReference>
<dbReference type="InterPro" id="IPR015867">
    <property type="entry name" value="N-reg_PII/ATP_PRibTrfase_C"/>
</dbReference>
<dbReference type="OrthoDB" id="2017693at2759"/>
<keyword evidence="4" id="KW-1185">Reference proteome</keyword>
<dbReference type="Proteomes" id="UP000038040">
    <property type="component" value="Unplaced"/>
</dbReference>
<reference evidence="5" key="1">
    <citation type="submission" date="2017-02" db="UniProtKB">
        <authorList>
            <consortium name="WormBaseParasite"/>
        </authorList>
    </citation>
    <scope>IDENTIFICATION</scope>
</reference>
<dbReference type="Proteomes" id="UP000274756">
    <property type="component" value="Unassembled WGS sequence"/>
</dbReference>
<reference evidence="2 4" key="2">
    <citation type="submission" date="2018-11" db="EMBL/GenBank/DDBJ databases">
        <authorList>
            <consortium name="Pathogen Informatics"/>
        </authorList>
    </citation>
    <scope>NUCLEOTIDE SEQUENCE [LARGE SCALE GENOMIC DNA]</scope>
</reference>
<dbReference type="PANTHER" id="PTHR23419">
    <property type="entry name" value="DIVALENT CATION TOLERANCE CUTA-RELATED"/>
    <property type="match status" value="1"/>
</dbReference>
<comment type="similarity">
    <text evidence="1">Belongs to the CutA family.</text>
</comment>
<evidence type="ECO:0000256" key="1">
    <source>
        <dbReference type="ARBA" id="ARBA00010169"/>
    </source>
</evidence>
<protein>
    <submittedName>
        <fullName evidence="5">Divalent-cation tolerance protein CutA</fullName>
    </submittedName>
</protein>
<evidence type="ECO:0000313" key="5">
    <source>
        <dbReference type="WBParaSite" id="DME_0000242001-mRNA-1"/>
    </source>
</evidence>
<dbReference type="InterPro" id="IPR004323">
    <property type="entry name" value="Ion_tolerance_CutA"/>
</dbReference>
<gene>
    <name evidence="2" type="ORF">DME_LOCUS6780</name>
</gene>
<evidence type="ECO:0000313" key="2">
    <source>
        <dbReference type="EMBL" id="VDN56807.1"/>
    </source>
</evidence>
<dbReference type="WBParaSite" id="DME_0000242001-mRNA-1">
    <property type="protein sequence ID" value="DME_0000242001-mRNA-1"/>
    <property type="gene ID" value="DME_0000242001"/>
</dbReference>
<dbReference type="AlphaFoldDB" id="A0A0N4U688"/>
<dbReference type="PANTHER" id="PTHR23419:SF8">
    <property type="entry name" value="FI09726P"/>
    <property type="match status" value="1"/>
</dbReference>
<dbReference type="SUPFAM" id="SSF54913">
    <property type="entry name" value="GlnB-like"/>
    <property type="match status" value="1"/>
</dbReference>
<organism evidence="3 5">
    <name type="scientific">Dracunculus medinensis</name>
    <name type="common">Guinea worm</name>
    <dbReference type="NCBI Taxonomy" id="318479"/>
    <lineage>
        <taxon>Eukaryota</taxon>
        <taxon>Metazoa</taxon>
        <taxon>Ecdysozoa</taxon>
        <taxon>Nematoda</taxon>
        <taxon>Chromadorea</taxon>
        <taxon>Rhabditida</taxon>
        <taxon>Spirurina</taxon>
        <taxon>Dracunculoidea</taxon>
        <taxon>Dracunculidae</taxon>
        <taxon>Dracunculus</taxon>
    </lineage>
</organism>
<sequence>MMVNLPSKLKSAQCLGFIYTSVYVPNDLDVVKSKLAACVNIVPAITSVYEWQGKLEEESELLLIMKTKSSALNMLKEKVISLHPYEVPEFIAAPIEYGSEKYLKWIDTQVI</sequence>
<evidence type="ECO:0000313" key="3">
    <source>
        <dbReference type="Proteomes" id="UP000038040"/>
    </source>
</evidence>
<name>A0A0N4U688_DRAME</name>
<dbReference type="GO" id="GO:0005507">
    <property type="term" value="F:copper ion binding"/>
    <property type="evidence" value="ECO:0007669"/>
    <property type="project" value="TreeGrafter"/>
</dbReference>
<dbReference type="Gene3D" id="3.30.70.120">
    <property type="match status" value="1"/>
</dbReference>
<evidence type="ECO:0000313" key="4">
    <source>
        <dbReference type="Proteomes" id="UP000274756"/>
    </source>
</evidence>